<organism evidence="18 19">
    <name type="scientific">Candidatus Collierbacteria bacterium CG09_land_8_20_14_0_10_46_12</name>
    <dbReference type="NCBI Taxonomy" id="1974533"/>
    <lineage>
        <taxon>Bacteria</taxon>
        <taxon>Candidatus Collieribacteriota</taxon>
    </lineage>
</organism>
<comment type="induction">
    <text evidence="10">By heat shock.</text>
</comment>
<comment type="similarity">
    <text evidence="10 11 14 15">Belongs to the peptidase S16 family.</text>
</comment>
<reference evidence="19" key="1">
    <citation type="submission" date="2017-09" db="EMBL/GenBank/DDBJ databases">
        <title>Depth-based differentiation of microbial function through sediment-hosted aquifers and enrichment of novel symbionts in the deep terrestrial subsurface.</title>
        <authorList>
            <person name="Probst A.J."/>
            <person name="Ladd B."/>
            <person name="Jarett J.K."/>
            <person name="Geller-Mcgrath D.E."/>
            <person name="Sieber C.M.K."/>
            <person name="Emerson J.B."/>
            <person name="Anantharaman K."/>
            <person name="Thomas B.C."/>
            <person name="Malmstrom R."/>
            <person name="Stieglmeier M."/>
            <person name="Klingl A."/>
            <person name="Woyke T."/>
            <person name="Ryan C.M."/>
            <person name="Banfield J.F."/>
        </authorList>
    </citation>
    <scope>NUCLEOTIDE SEQUENCE [LARGE SCALE GENOMIC DNA]</scope>
</reference>
<evidence type="ECO:0000256" key="2">
    <source>
        <dbReference type="ARBA" id="ARBA00022490"/>
    </source>
</evidence>
<dbReference type="InterPro" id="IPR054594">
    <property type="entry name" value="Lon_lid"/>
</dbReference>
<keyword evidence="5 10" id="KW-0378">Hydrolase</keyword>
<dbReference type="InterPro" id="IPR008268">
    <property type="entry name" value="Peptidase_S16_AS"/>
</dbReference>
<evidence type="ECO:0000259" key="17">
    <source>
        <dbReference type="PROSITE" id="PS51787"/>
    </source>
</evidence>
<evidence type="ECO:0000256" key="13">
    <source>
        <dbReference type="PIRSR" id="PIRSR001174-2"/>
    </source>
</evidence>
<evidence type="ECO:0000256" key="9">
    <source>
        <dbReference type="ARBA" id="ARBA00050665"/>
    </source>
</evidence>
<keyword evidence="2 10" id="KW-0963">Cytoplasm</keyword>
<dbReference type="InterPro" id="IPR015947">
    <property type="entry name" value="PUA-like_sf"/>
</dbReference>
<dbReference type="Gene3D" id="3.40.50.300">
    <property type="entry name" value="P-loop containing nucleotide triphosphate hydrolases"/>
    <property type="match status" value="1"/>
</dbReference>
<keyword evidence="6 10" id="KW-0720">Serine protease</keyword>
<dbReference type="SUPFAM" id="SSF52540">
    <property type="entry name" value="P-loop containing nucleoside triphosphate hydrolases"/>
    <property type="match status" value="1"/>
</dbReference>
<dbReference type="InterPro" id="IPR027417">
    <property type="entry name" value="P-loop_NTPase"/>
</dbReference>
<feature type="active site" evidence="10 12">
    <location>
        <position position="734"/>
    </location>
</feature>
<evidence type="ECO:0000256" key="10">
    <source>
        <dbReference type="HAMAP-Rule" id="MF_01973"/>
    </source>
</evidence>
<dbReference type="PROSITE" id="PS51787">
    <property type="entry name" value="LON_N"/>
    <property type="match status" value="1"/>
</dbReference>
<feature type="domain" description="Lon N-terminal" evidence="17">
    <location>
        <begin position="15"/>
        <end position="207"/>
    </location>
</feature>
<dbReference type="HAMAP" id="MF_01973">
    <property type="entry name" value="lon_bact"/>
    <property type="match status" value="1"/>
</dbReference>
<dbReference type="Gene3D" id="2.30.130.40">
    <property type="entry name" value="LON domain-like"/>
    <property type="match status" value="1"/>
</dbReference>
<comment type="catalytic activity">
    <reaction evidence="9 10 11 14">
        <text>Hydrolysis of proteins in presence of ATP.</text>
        <dbReference type="EC" id="3.4.21.53"/>
    </reaction>
</comment>
<dbReference type="CDD" id="cd19500">
    <property type="entry name" value="RecA-like_Lon"/>
    <property type="match status" value="1"/>
</dbReference>
<dbReference type="GO" id="GO:0004176">
    <property type="term" value="F:ATP-dependent peptidase activity"/>
    <property type="evidence" value="ECO:0007669"/>
    <property type="project" value="UniProtKB-UniRule"/>
</dbReference>
<dbReference type="PANTHER" id="PTHR10046">
    <property type="entry name" value="ATP DEPENDENT LON PROTEASE FAMILY MEMBER"/>
    <property type="match status" value="1"/>
</dbReference>
<dbReference type="InterPro" id="IPR027543">
    <property type="entry name" value="Lon_bac"/>
</dbReference>
<feature type="domain" description="Lon proteolytic" evidence="16">
    <location>
        <begin position="604"/>
        <end position="784"/>
    </location>
</feature>
<dbReference type="SMART" id="SM00382">
    <property type="entry name" value="AAA"/>
    <property type="match status" value="1"/>
</dbReference>
<comment type="subcellular location">
    <subcellularLocation>
        <location evidence="1 10 11">Cytoplasm</location>
    </subcellularLocation>
</comment>
<name>A0A2H0WZ17_9BACT</name>
<evidence type="ECO:0000256" key="1">
    <source>
        <dbReference type="ARBA" id="ARBA00004496"/>
    </source>
</evidence>
<dbReference type="FunFam" id="3.40.50.300:FF:000021">
    <property type="entry name" value="Lon protease homolog"/>
    <property type="match status" value="1"/>
</dbReference>
<evidence type="ECO:0000256" key="14">
    <source>
        <dbReference type="PROSITE-ProRule" id="PRU01122"/>
    </source>
</evidence>
<dbReference type="Gene3D" id="1.10.8.60">
    <property type="match status" value="1"/>
</dbReference>
<accession>A0A2H0WZ17</accession>
<dbReference type="Pfam" id="PF22667">
    <property type="entry name" value="Lon_lid"/>
    <property type="match status" value="1"/>
</dbReference>
<evidence type="ECO:0000313" key="18">
    <source>
        <dbReference type="EMBL" id="PIS17857.1"/>
    </source>
</evidence>
<dbReference type="PROSITE" id="PS51786">
    <property type="entry name" value="LON_PROTEOLYTIC"/>
    <property type="match status" value="1"/>
</dbReference>
<evidence type="ECO:0000256" key="6">
    <source>
        <dbReference type="ARBA" id="ARBA00022825"/>
    </source>
</evidence>
<feature type="active site" evidence="10 12">
    <location>
        <position position="691"/>
    </location>
</feature>
<dbReference type="PIRSF" id="PIRSF001174">
    <property type="entry name" value="Lon_proteas"/>
    <property type="match status" value="1"/>
</dbReference>
<evidence type="ECO:0000259" key="16">
    <source>
        <dbReference type="PROSITE" id="PS51786"/>
    </source>
</evidence>
<sequence length="784" mass="87162">MNEIVSIIIPKKYHVPLIPVRDVVVYPTNEVVLTFGRKKSMQAVDSSLSKDKLVALFTQRDGKINDPELKDLYGVGTLCTVERTLKTDGELNALVRGLARIRLVTLESDTPIQIVEVEELSENVVPSAELEALARHLTTSFREAVNLGKSVEFTNFMRLMSGVSISELADQIAPTLNIDLPTRQVLLESLDLLPRMYKINDLLAKELKVLEIEKTIASKTQEKFSKNMKENVLRERMATIKSELGELDDGEAELDDLHDAIHKLVLPKKDKAKVLKEFERLDRMSPNNPESGYIRTWLETVLELPWDKLTPDHVSLKTAEKILNEDHYGLDEIKERILEYLAVMKLKRAKNNNTSLPTILCFVGPPGVGKTSLGRSIARALKRRFVKASLGGIRDEAEIRGHRKTYIGAMPGRIIEGIKTAGSMNPVFMLDEIDKIGNDFRGDPSAALLEALDPEQNKEFSDHYLELNMDLSRAMFIATANVLDTIPSALLDRLEVIRFSGYTRVEKFHIAKKYLLPKVIEKNAIAVKNLKIPDLILKDVIAKYTREAGVRELERELAKIARKVAKKIASNGKKPLKLTASLTATSLHAYLGPAKFSSTIAERKNPVGMATGLAWTSVGGEILFIEVSTMPGKGTVQITGQLGDVMKESAQAAYTYVRSHHKDFGLKSNFYKTIDLHIHVPEGAVPKDGPSAGVTMTTAIVSALTHRAVRKSFGMTGEVTLRGRVLEIGGLKEKVIAAHTAGLRQIIHPWDNTKDLEKIPAEIKKDLTFHPVKEVSEVLELALV</sequence>
<dbReference type="Gene3D" id="1.20.58.1480">
    <property type="match status" value="1"/>
</dbReference>
<dbReference type="GO" id="GO:0043565">
    <property type="term" value="F:sequence-specific DNA binding"/>
    <property type="evidence" value="ECO:0007669"/>
    <property type="project" value="UniProtKB-UniRule"/>
</dbReference>
<dbReference type="PROSITE" id="PS01046">
    <property type="entry name" value="LON_SER"/>
    <property type="match status" value="1"/>
</dbReference>
<dbReference type="InterPro" id="IPR008269">
    <property type="entry name" value="Lon_proteolytic"/>
</dbReference>
<proteinExistence type="evidence at transcript level"/>
<dbReference type="InterPro" id="IPR003593">
    <property type="entry name" value="AAA+_ATPase"/>
</dbReference>
<dbReference type="SMART" id="SM00464">
    <property type="entry name" value="LON"/>
    <property type="match status" value="1"/>
</dbReference>
<dbReference type="InterPro" id="IPR014721">
    <property type="entry name" value="Ribsml_uS5_D2-typ_fold_subgr"/>
</dbReference>
<evidence type="ECO:0000256" key="8">
    <source>
        <dbReference type="ARBA" id="ARBA00023016"/>
    </source>
</evidence>
<gene>
    <name evidence="10 18" type="primary">lon</name>
    <name evidence="18" type="ORF">COT54_02440</name>
</gene>
<dbReference type="InterPro" id="IPR003111">
    <property type="entry name" value="Lon_prtase_N"/>
</dbReference>
<dbReference type="Pfam" id="PF02190">
    <property type="entry name" value="LON_substr_bdg"/>
    <property type="match status" value="1"/>
</dbReference>
<comment type="caution">
    <text evidence="18">The sequence shown here is derived from an EMBL/GenBank/DDBJ whole genome shotgun (WGS) entry which is preliminary data.</text>
</comment>
<keyword evidence="4 10" id="KW-0547">Nucleotide-binding</keyword>
<dbReference type="InterPro" id="IPR020568">
    <property type="entry name" value="Ribosomal_Su5_D2-typ_SF"/>
</dbReference>
<dbReference type="GO" id="GO:0006515">
    <property type="term" value="P:protein quality control for misfolded or incompletely synthesized proteins"/>
    <property type="evidence" value="ECO:0007669"/>
    <property type="project" value="UniProtKB-UniRule"/>
</dbReference>
<keyword evidence="3 10" id="KW-0645">Protease</keyword>
<evidence type="ECO:0000256" key="12">
    <source>
        <dbReference type="PIRSR" id="PIRSR001174-1"/>
    </source>
</evidence>
<evidence type="ECO:0000256" key="7">
    <source>
        <dbReference type="ARBA" id="ARBA00022840"/>
    </source>
</evidence>
<evidence type="ECO:0000313" key="19">
    <source>
        <dbReference type="Proteomes" id="UP000229574"/>
    </source>
</evidence>
<dbReference type="AlphaFoldDB" id="A0A2H0WZ17"/>
<dbReference type="GO" id="GO:0004252">
    <property type="term" value="F:serine-type endopeptidase activity"/>
    <property type="evidence" value="ECO:0007669"/>
    <property type="project" value="UniProtKB-UniRule"/>
</dbReference>
<dbReference type="Pfam" id="PF05362">
    <property type="entry name" value="Lon_C"/>
    <property type="match status" value="1"/>
</dbReference>
<keyword evidence="7 10" id="KW-0067">ATP-binding</keyword>
<comment type="function">
    <text evidence="10">ATP-dependent serine protease that mediates the selective degradation of mutant and abnormal proteins as well as certain short-lived regulatory proteins. Required for cellular homeostasis and for survival from DNA damage and developmental changes induced by stress. Degrades polypeptides processively to yield small peptide fragments that are 5 to 10 amino acids long. Binds to DNA in a double-stranded, site-specific manner.</text>
</comment>
<evidence type="ECO:0000256" key="3">
    <source>
        <dbReference type="ARBA" id="ARBA00022670"/>
    </source>
</evidence>
<dbReference type="InterPro" id="IPR004815">
    <property type="entry name" value="Lon_bac/euk-typ"/>
</dbReference>
<evidence type="ECO:0000256" key="4">
    <source>
        <dbReference type="ARBA" id="ARBA00022741"/>
    </source>
</evidence>
<dbReference type="EC" id="3.4.21.53" evidence="10 11"/>
<dbReference type="SUPFAM" id="SSF54211">
    <property type="entry name" value="Ribosomal protein S5 domain 2-like"/>
    <property type="match status" value="1"/>
</dbReference>
<dbReference type="Gene3D" id="1.20.5.5270">
    <property type="match status" value="1"/>
</dbReference>
<evidence type="ECO:0000256" key="11">
    <source>
        <dbReference type="PIRNR" id="PIRNR001174"/>
    </source>
</evidence>
<dbReference type="InterPro" id="IPR027065">
    <property type="entry name" value="Lon_Prtase"/>
</dbReference>
<dbReference type="GO" id="GO:0005737">
    <property type="term" value="C:cytoplasm"/>
    <property type="evidence" value="ECO:0007669"/>
    <property type="project" value="UniProtKB-SubCell"/>
</dbReference>
<dbReference type="GO" id="GO:0005524">
    <property type="term" value="F:ATP binding"/>
    <property type="evidence" value="ECO:0007669"/>
    <property type="project" value="UniProtKB-UniRule"/>
</dbReference>
<dbReference type="Gene3D" id="3.30.230.10">
    <property type="match status" value="1"/>
</dbReference>
<dbReference type="PRINTS" id="PR00830">
    <property type="entry name" value="ENDOLAPTASE"/>
</dbReference>
<dbReference type="Proteomes" id="UP000229574">
    <property type="component" value="Unassembled WGS sequence"/>
</dbReference>
<dbReference type="GO" id="GO:0016887">
    <property type="term" value="F:ATP hydrolysis activity"/>
    <property type="evidence" value="ECO:0007669"/>
    <property type="project" value="UniProtKB-UniRule"/>
</dbReference>
<keyword evidence="8 10" id="KW-0346">Stress response</keyword>
<evidence type="ECO:0000256" key="15">
    <source>
        <dbReference type="RuleBase" id="RU000591"/>
    </source>
</evidence>
<evidence type="ECO:0000256" key="5">
    <source>
        <dbReference type="ARBA" id="ARBA00022801"/>
    </source>
</evidence>
<comment type="subunit">
    <text evidence="10 11">Homohexamer. Organized in a ring with a central cavity.</text>
</comment>
<feature type="binding site" evidence="10 13">
    <location>
        <begin position="364"/>
        <end position="371"/>
    </location>
    <ligand>
        <name>ATP</name>
        <dbReference type="ChEBI" id="CHEBI:30616"/>
    </ligand>
</feature>
<protein>
    <recommendedName>
        <fullName evidence="10 11">Lon protease</fullName>
        <ecNumber evidence="10 11">3.4.21.53</ecNumber>
    </recommendedName>
    <alternativeName>
        <fullName evidence="10">ATP-dependent protease La</fullName>
    </alternativeName>
</protein>
<dbReference type="SUPFAM" id="SSF88697">
    <property type="entry name" value="PUA domain-like"/>
    <property type="match status" value="1"/>
</dbReference>
<dbReference type="EMBL" id="PEYY01000096">
    <property type="protein sequence ID" value="PIS17857.1"/>
    <property type="molecule type" value="Genomic_DNA"/>
</dbReference>
<dbReference type="InterPro" id="IPR003959">
    <property type="entry name" value="ATPase_AAA_core"/>
</dbReference>
<dbReference type="NCBIfam" id="TIGR00763">
    <property type="entry name" value="lon"/>
    <property type="match status" value="1"/>
</dbReference>
<dbReference type="InterPro" id="IPR046336">
    <property type="entry name" value="Lon_prtase_N_sf"/>
</dbReference>
<dbReference type="Pfam" id="PF00004">
    <property type="entry name" value="AAA"/>
    <property type="match status" value="1"/>
</dbReference>
<dbReference type="GO" id="GO:0034605">
    <property type="term" value="P:cellular response to heat"/>
    <property type="evidence" value="ECO:0007669"/>
    <property type="project" value="UniProtKB-UniRule"/>
</dbReference>